<keyword evidence="2" id="KW-1185">Reference proteome</keyword>
<accession>A0A0S4ITE9</accession>
<dbReference type="VEuPathDB" id="TriTrypDB:BSAL_59830"/>
<dbReference type="AlphaFoldDB" id="A0A0S4ITE9"/>
<sequence>MRRMRCCELPQCFGLPTMRAGAFRFQSSNGSPPGSQPKPLAKAVTCWLTAARAVRLGQKRGNAFAASDGDQLQLDAMQRYLDGSETKAPRCGNIPFKLSGSVEHDVLRHVWQRERAYKRAQPGHCQQRTSLLCNSGCTGIGKTTLLHHTTVEA</sequence>
<reference evidence="2" key="1">
    <citation type="submission" date="2015-09" db="EMBL/GenBank/DDBJ databases">
        <authorList>
            <consortium name="Pathogen Informatics"/>
        </authorList>
    </citation>
    <scope>NUCLEOTIDE SEQUENCE [LARGE SCALE GENOMIC DNA]</scope>
    <source>
        <strain evidence="2">Lake Konstanz</strain>
    </source>
</reference>
<name>A0A0S4ITE9_BODSA</name>
<protein>
    <submittedName>
        <fullName evidence="1">Multi-copy leucine-rich repeat protein, putative</fullName>
    </submittedName>
</protein>
<evidence type="ECO:0000313" key="1">
    <source>
        <dbReference type="EMBL" id="CUF17176.1"/>
    </source>
</evidence>
<evidence type="ECO:0000313" key="2">
    <source>
        <dbReference type="Proteomes" id="UP000051952"/>
    </source>
</evidence>
<gene>
    <name evidence="1" type="ORF">BSAL_59830</name>
</gene>
<dbReference type="EMBL" id="CYKH01000254">
    <property type="protein sequence ID" value="CUF17176.1"/>
    <property type="molecule type" value="Genomic_DNA"/>
</dbReference>
<dbReference type="Proteomes" id="UP000051952">
    <property type="component" value="Unassembled WGS sequence"/>
</dbReference>
<feature type="non-terminal residue" evidence="1">
    <location>
        <position position="153"/>
    </location>
</feature>
<organism evidence="1 2">
    <name type="scientific">Bodo saltans</name>
    <name type="common">Flagellated protozoan</name>
    <dbReference type="NCBI Taxonomy" id="75058"/>
    <lineage>
        <taxon>Eukaryota</taxon>
        <taxon>Discoba</taxon>
        <taxon>Euglenozoa</taxon>
        <taxon>Kinetoplastea</taxon>
        <taxon>Metakinetoplastina</taxon>
        <taxon>Eubodonida</taxon>
        <taxon>Bodonidae</taxon>
        <taxon>Bodo</taxon>
    </lineage>
</organism>
<proteinExistence type="predicted"/>